<reference evidence="4 5" key="1">
    <citation type="submission" date="2020-11" db="EMBL/GenBank/DDBJ databases">
        <title>Pseudonocardia abyssalis sp. nov. and Pseudonocardia oceani sp. nov., description and phylogenomic analysis of two novel actinomycetes isolated from the deep Southern Ocean.</title>
        <authorList>
            <person name="Parra J."/>
        </authorList>
    </citation>
    <scope>NUCLEOTIDE SEQUENCE [LARGE SCALE GENOMIC DNA]</scope>
    <source>
        <strain evidence="5">KRD185</strain>
    </source>
</reference>
<keyword evidence="1" id="KW-0560">Oxidoreductase</keyword>
<gene>
    <name evidence="4" type="ORF">I4I82_21300</name>
</gene>
<dbReference type="PANTHER" id="PTHR43818">
    <property type="entry name" value="BCDNA.GH03377"/>
    <property type="match status" value="1"/>
</dbReference>
<proteinExistence type="predicted"/>
<dbReference type="InterPro" id="IPR055170">
    <property type="entry name" value="GFO_IDH_MocA-like_dom"/>
</dbReference>
<sequence>MDGTVNWGVVGCGWVARDHVLPGLRAVAGARVVGVHDRDPVAARAAVAAYGGALPEGQESHVPATTLRERGFPATPEALDSLLQLPDLHALYLATPTHTHPAVVAAVASSGLALLCEKPLAPDVAGAQELVDAAPALAGTAFDQRFHPAHRRIAEIVAAGELGTVTAVRIVYGCWLPPDWSPDGAPQHNWRVDPGGGAVIDLAPHGVDLVGTLLGGDDLVALSVLTRTRVHDYPVDDGGVLAGHTAGGVLYSAHVSFATPDALPRRRLEVVGTRAQLVAVDTLGQTPGGTLTRIDATTGEAVDVPFDTTTSPFTAQLAAFSAAVAGTADWPYPLHRDLALHTLLLTALERT</sequence>
<comment type="caution">
    <text evidence="4">The sequence shown here is derived from an EMBL/GenBank/DDBJ whole genome shotgun (WGS) entry which is preliminary data.</text>
</comment>
<accession>A0ABS6UE24</accession>
<feature type="domain" description="Gfo/Idh/MocA-like oxidoreductase N-terminal" evidence="2">
    <location>
        <begin position="5"/>
        <end position="135"/>
    </location>
</feature>
<evidence type="ECO:0000259" key="2">
    <source>
        <dbReference type="Pfam" id="PF01408"/>
    </source>
</evidence>
<name>A0ABS6UE24_9PSEU</name>
<dbReference type="RefSeq" id="WP_226370182.1">
    <property type="nucleotide sequence ID" value="NZ_JADQDF010000001.1"/>
</dbReference>
<feature type="domain" description="GFO/IDH/MocA-like oxidoreductase" evidence="3">
    <location>
        <begin position="150"/>
        <end position="277"/>
    </location>
</feature>
<evidence type="ECO:0000256" key="1">
    <source>
        <dbReference type="ARBA" id="ARBA00023002"/>
    </source>
</evidence>
<protein>
    <submittedName>
        <fullName evidence="4">Gfo/Idh/MocA family oxidoreductase</fullName>
    </submittedName>
</protein>
<dbReference type="Pfam" id="PF22725">
    <property type="entry name" value="GFO_IDH_MocA_C3"/>
    <property type="match status" value="1"/>
</dbReference>
<dbReference type="Proteomes" id="UP000694300">
    <property type="component" value="Unassembled WGS sequence"/>
</dbReference>
<dbReference type="Pfam" id="PF01408">
    <property type="entry name" value="GFO_IDH_MocA"/>
    <property type="match status" value="1"/>
</dbReference>
<evidence type="ECO:0000259" key="3">
    <source>
        <dbReference type="Pfam" id="PF22725"/>
    </source>
</evidence>
<evidence type="ECO:0000313" key="4">
    <source>
        <dbReference type="EMBL" id="MBW0130198.1"/>
    </source>
</evidence>
<keyword evidence="5" id="KW-1185">Reference proteome</keyword>
<dbReference type="InterPro" id="IPR000683">
    <property type="entry name" value="Gfo/Idh/MocA-like_OxRdtase_N"/>
</dbReference>
<dbReference type="EMBL" id="JADQDF010000001">
    <property type="protein sequence ID" value="MBW0130198.1"/>
    <property type="molecule type" value="Genomic_DNA"/>
</dbReference>
<dbReference type="PANTHER" id="PTHR43818:SF11">
    <property type="entry name" value="BCDNA.GH03377"/>
    <property type="match status" value="1"/>
</dbReference>
<dbReference type="InterPro" id="IPR050463">
    <property type="entry name" value="Gfo/Idh/MocA_oxidrdct_glycsds"/>
</dbReference>
<evidence type="ECO:0000313" key="5">
    <source>
        <dbReference type="Proteomes" id="UP000694300"/>
    </source>
</evidence>
<organism evidence="4 5">
    <name type="scientific">Pseudonocardia oceani</name>
    <dbReference type="NCBI Taxonomy" id="2792013"/>
    <lineage>
        <taxon>Bacteria</taxon>
        <taxon>Bacillati</taxon>
        <taxon>Actinomycetota</taxon>
        <taxon>Actinomycetes</taxon>
        <taxon>Pseudonocardiales</taxon>
        <taxon>Pseudonocardiaceae</taxon>
        <taxon>Pseudonocardia</taxon>
    </lineage>
</organism>